<reference evidence="1" key="1">
    <citation type="submission" date="2014-09" db="EMBL/GenBank/DDBJ databases">
        <authorList>
            <person name="Magalhaes I.L.F."/>
            <person name="Oliveira U."/>
            <person name="Santos F.R."/>
            <person name="Vidigal T.H.D.A."/>
            <person name="Brescovit A.D."/>
            <person name="Santos A.J."/>
        </authorList>
    </citation>
    <scope>NUCLEOTIDE SEQUENCE</scope>
    <source>
        <tissue evidence="1">Shoot tissue taken approximately 20 cm above the soil surface</tissue>
    </source>
</reference>
<accession>A0A0A9G0W4</accession>
<sequence length="24" mass="2603">MNVCWTFLATASRTMDSTLGQTPA</sequence>
<evidence type="ECO:0000313" key="1">
    <source>
        <dbReference type="EMBL" id="JAE18740.1"/>
    </source>
</evidence>
<name>A0A0A9G0W4_ARUDO</name>
<protein>
    <submittedName>
        <fullName evidence="1">Uncharacterized protein</fullName>
    </submittedName>
</protein>
<reference evidence="1" key="2">
    <citation type="journal article" date="2015" name="Data Brief">
        <title>Shoot transcriptome of the giant reed, Arundo donax.</title>
        <authorList>
            <person name="Barrero R.A."/>
            <person name="Guerrero F.D."/>
            <person name="Moolhuijzen P."/>
            <person name="Goolsby J.A."/>
            <person name="Tidwell J."/>
            <person name="Bellgard S.E."/>
            <person name="Bellgard M.I."/>
        </authorList>
    </citation>
    <scope>NUCLEOTIDE SEQUENCE</scope>
    <source>
        <tissue evidence="1">Shoot tissue taken approximately 20 cm above the soil surface</tissue>
    </source>
</reference>
<dbReference type="AlphaFoldDB" id="A0A0A9G0W4"/>
<proteinExistence type="predicted"/>
<organism evidence="1">
    <name type="scientific">Arundo donax</name>
    <name type="common">Giant reed</name>
    <name type="synonym">Donax arundinaceus</name>
    <dbReference type="NCBI Taxonomy" id="35708"/>
    <lineage>
        <taxon>Eukaryota</taxon>
        <taxon>Viridiplantae</taxon>
        <taxon>Streptophyta</taxon>
        <taxon>Embryophyta</taxon>
        <taxon>Tracheophyta</taxon>
        <taxon>Spermatophyta</taxon>
        <taxon>Magnoliopsida</taxon>
        <taxon>Liliopsida</taxon>
        <taxon>Poales</taxon>
        <taxon>Poaceae</taxon>
        <taxon>PACMAD clade</taxon>
        <taxon>Arundinoideae</taxon>
        <taxon>Arundineae</taxon>
        <taxon>Arundo</taxon>
    </lineage>
</organism>
<dbReference type="EMBL" id="GBRH01179156">
    <property type="protein sequence ID" value="JAE18740.1"/>
    <property type="molecule type" value="Transcribed_RNA"/>
</dbReference>